<sequence length="174" mass="19442">MNHGEPSDDLSKIGGRSSVVVTLSLFHGLIHVPNAHTGKLTPGFGCSEKSFLSRLLRGVRTHLRGLQVTVTRMAGKLTVLDAHQAGIIIPVLGGGTPRSPHLLPSISHIEKSQTHTRLPVPMKEKGLLALITHPPETPREDEPLFFLCLWIRFRRKKQFFIQDKYSYPKRIQCT</sequence>
<reference evidence="1 2" key="1">
    <citation type="submission" date="2019-12" db="EMBL/GenBank/DDBJ databases">
        <authorList>
            <person name="Alioto T."/>
            <person name="Alioto T."/>
            <person name="Gomez Garrido J."/>
        </authorList>
    </citation>
    <scope>NUCLEOTIDE SEQUENCE [LARGE SCALE GENOMIC DNA]</scope>
</reference>
<dbReference type="Gramene" id="OE9A093102T1">
    <property type="protein sequence ID" value="OE9A093102C1"/>
    <property type="gene ID" value="OE9A093102"/>
</dbReference>
<keyword evidence="2" id="KW-1185">Reference proteome</keyword>
<organism evidence="1 2">
    <name type="scientific">Olea europaea subsp. europaea</name>
    <dbReference type="NCBI Taxonomy" id="158383"/>
    <lineage>
        <taxon>Eukaryota</taxon>
        <taxon>Viridiplantae</taxon>
        <taxon>Streptophyta</taxon>
        <taxon>Embryophyta</taxon>
        <taxon>Tracheophyta</taxon>
        <taxon>Spermatophyta</taxon>
        <taxon>Magnoliopsida</taxon>
        <taxon>eudicotyledons</taxon>
        <taxon>Gunneridae</taxon>
        <taxon>Pentapetalae</taxon>
        <taxon>asterids</taxon>
        <taxon>lamiids</taxon>
        <taxon>Lamiales</taxon>
        <taxon>Oleaceae</taxon>
        <taxon>Oleeae</taxon>
        <taxon>Olea</taxon>
    </lineage>
</organism>
<proteinExistence type="predicted"/>
<name>A0A8S0PL68_OLEEU</name>
<evidence type="ECO:0000313" key="1">
    <source>
        <dbReference type="EMBL" id="CAA2954080.1"/>
    </source>
</evidence>
<dbReference type="Proteomes" id="UP000594638">
    <property type="component" value="Unassembled WGS sequence"/>
</dbReference>
<accession>A0A8S0PL68</accession>
<evidence type="ECO:0000313" key="2">
    <source>
        <dbReference type="Proteomes" id="UP000594638"/>
    </source>
</evidence>
<dbReference type="AlphaFoldDB" id="A0A8S0PL68"/>
<dbReference type="EMBL" id="CACTIH010000105">
    <property type="protein sequence ID" value="CAA2954080.1"/>
    <property type="molecule type" value="Genomic_DNA"/>
</dbReference>
<protein>
    <submittedName>
        <fullName evidence="1">Sugar phosphate phosphate translocator</fullName>
    </submittedName>
</protein>
<dbReference type="OrthoDB" id="1662444at2759"/>
<comment type="caution">
    <text evidence="1">The sequence shown here is derived from an EMBL/GenBank/DDBJ whole genome shotgun (WGS) entry which is preliminary data.</text>
</comment>
<gene>
    <name evidence="1" type="ORF">OLEA9_A093102</name>
</gene>